<organism evidence="1 2">
    <name type="scientific">Hypoxylon rubiginosum</name>
    <dbReference type="NCBI Taxonomy" id="110542"/>
    <lineage>
        <taxon>Eukaryota</taxon>
        <taxon>Fungi</taxon>
        <taxon>Dikarya</taxon>
        <taxon>Ascomycota</taxon>
        <taxon>Pezizomycotina</taxon>
        <taxon>Sordariomycetes</taxon>
        <taxon>Xylariomycetidae</taxon>
        <taxon>Xylariales</taxon>
        <taxon>Hypoxylaceae</taxon>
        <taxon>Hypoxylon</taxon>
    </lineage>
</organism>
<gene>
    <name evidence="1" type="ORF">F4820DRAFT_418878</name>
</gene>
<protein>
    <submittedName>
        <fullName evidence="1">Alpha/beta-hydrolase</fullName>
    </submittedName>
</protein>
<evidence type="ECO:0000313" key="1">
    <source>
        <dbReference type="EMBL" id="KAI4865872.1"/>
    </source>
</evidence>
<dbReference type="Proteomes" id="UP001497700">
    <property type="component" value="Unassembled WGS sequence"/>
</dbReference>
<accession>A0ACB9Z308</accession>
<dbReference type="EMBL" id="MU393466">
    <property type="protein sequence ID" value="KAI4865872.1"/>
    <property type="molecule type" value="Genomic_DNA"/>
</dbReference>
<keyword evidence="2" id="KW-1185">Reference proteome</keyword>
<proteinExistence type="predicted"/>
<reference evidence="1 2" key="1">
    <citation type="journal article" date="2022" name="New Phytol.">
        <title>Ecological generalism drives hyperdiversity of secondary metabolite gene clusters in xylarialean endophytes.</title>
        <authorList>
            <person name="Franco M.E.E."/>
            <person name="Wisecaver J.H."/>
            <person name="Arnold A.E."/>
            <person name="Ju Y.M."/>
            <person name="Slot J.C."/>
            <person name="Ahrendt S."/>
            <person name="Moore L.P."/>
            <person name="Eastman K.E."/>
            <person name="Scott K."/>
            <person name="Konkel Z."/>
            <person name="Mondo S.J."/>
            <person name="Kuo A."/>
            <person name="Hayes R.D."/>
            <person name="Haridas S."/>
            <person name="Andreopoulos B."/>
            <person name="Riley R."/>
            <person name="LaButti K."/>
            <person name="Pangilinan J."/>
            <person name="Lipzen A."/>
            <person name="Amirebrahimi M."/>
            <person name="Yan J."/>
            <person name="Adam C."/>
            <person name="Keymanesh K."/>
            <person name="Ng V."/>
            <person name="Louie K."/>
            <person name="Northen T."/>
            <person name="Drula E."/>
            <person name="Henrissat B."/>
            <person name="Hsieh H.M."/>
            <person name="Youens-Clark K."/>
            <person name="Lutzoni F."/>
            <person name="Miadlikowska J."/>
            <person name="Eastwood D.C."/>
            <person name="Hamelin R.C."/>
            <person name="Grigoriev I.V."/>
            <person name="U'Ren J.M."/>
        </authorList>
    </citation>
    <scope>NUCLEOTIDE SEQUENCE [LARGE SCALE GENOMIC DNA]</scope>
    <source>
        <strain evidence="1 2">CBS 119005</strain>
    </source>
</reference>
<name>A0ACB9Z308_9PEZI</name>
<comment type="caution">
    <text evidence="1">The sequence shown here is derived from an EMBL/GenBank/DDBJ whole genome shotgun (WGS) entry which is preliminary data.</text>
</comment>
<sequence length="252" mass="26901">MASDACAKLPPVSSDYVPKGTYETIAGLKTYVIGPESPSKAIIDIYDIFGISPQGLQGADRLSAALGALVIVPDFFEGVYAQPSWLPIDTDEKKAAFGKFRAERADVARNAEKLVEVRGAAAARWPSAGDRWGVFGLCWGGKVGVLACGEGNEGPGRVFKVGGTAHPAGLAAEDAEALTVPYICLASPGEPAEAVEQYREILARPGKVGVVETYKDMFHGWMGARANLGDERNKSEYERGYSQVAEFYAQHL</sequence>
<evidence type="ECO:0000313" key="2">
    <source>
        <dbReference type="Proteomes" id="UP001497700"/>
    </source>
</evidence>